<protein>
    <submittedName>
        <fullName evidence="3">Uncharacterized protein</fullName>
    </submittedName>
</protein>
<dbReference type="InterPro" id="IPR036514">
    <property type="entry name" value="SGNH_hydro_sf"/>
</dbReference>
<dbReference type="SUPFAM" id="SSF52266">
    <property type="entry name" value="SGNH hydrolase"/>
    <property type="match status" value="1"/>
</dbReference>
<comment type="caution">
    <text evidence="3">The sequence shown here is derived from an EMBL/GenBank/DDBJ whole genome shotgun (WGS) entry which is preliminary data.</text>
</comment>
<keyword evidence="4" id="KW-1185">Reference proteome</keyword>
<keyword evidence="2" id="KW-0732">Signal</keyword>
<dbReference type="Pfam" id="PF00657">
    <property type="entry name" value="Lipase_GDSL"/>
    <property type="match status" value="1"/>
</dbReference>
<dbReference type="InterPro" id="IPR001087">
    <property type="entry name" value="GDSL"/>
</dbReference>
<feature type="signal peptide" evidence="2">
    <location>
        <begin position="1"/>
        <end position="19"/>
    </location>
</feature>
<gene>
    <name evidence="3" type="ORF">K7432_008906</name>
</gene>
<evidence type="ECO:0000256" key="2">
    <source>
        <dbReference type="SAM" id="SignalP"/>
    </source>
</evidence>
<dbReference type="Gene3D" id="3.40.50.1110">
    <property type="entry name" value="SGNH hydrolase"/>
    <property type="match status" value="1"/>
</dbReference>
<evidence type="ECO:0000313" key="3">
    <source>
        <dbReference type="EMBL" id="KAK9763982.1"/>
    </source>
</evidence>
<dbReference type="CDD" id="cd01846">
    <property type="entry name" value="fatty_acyltransferase_like"/>
    <property type="match status" value="1"/>
</dbReference>
<dbReference type="PANTHER" id="PTHR22835">
    <property type="entry name" value="ZINC FINGER FYVE DOMAIN CONTAINING PROTEIN"/>
    <property type="match status" value="1"/>
</dbReference>
<dbReference type="EMBL" id="JASJQH010000520">
    <property type="protein sequence ID" value="KAK9763982.1"/>
    <property type="molecule type" value="Genomic_DNA"/>
</dbReference>
<sequence>MTKATTLFSILVASQAAYAKINRIVAYADSLTDNGNCYRYSGIPSAPYHEGRFSNGPTWIDYTAKALGVPQTNHGYGGATSNNDYVYSQFGDYVIPGFKQQLEQLPPPSGDQKQNVYVIFIAANDILALGHAGTHIVVRNYTATTIVDNVMEGVRLLDTTHKARNLLVFNQFPLYRFPSIKSQDKAYIKNVISQFNSELFKRVDAMKKAHITHVDVHTWLTGILDDPTAYSFKITNTSCLNSSGACDSPDEYVLWDTIHPTTKLHKLLGEYVATIISKNFDSRT</sequence>
<evidence type="ECO:0000313" key="4">
    <source>
        <dbReference type="Proteomes" id="UP001479436"/>
    </source>
</evidence>
<comment type="similarity">
    <text evidence="1">Belongs to the 'GDSL' lipolytic enzyme family.</text>
</comment>
<accession>A0ABR2WRA6</accession>
<evidence type="ECO:0000256" key="1">
    <source>
        <dbReference type="ARBA" id="ARBA00008668"/>
    </source>
</evidence>
<dbReference type="Proteomes" id="UP001479436">
    <property type="component" value="Unassembled WGS sequence"/>
</dbReference>
<proteinExistence type="inferred from homology"/>
<organism evidence="3 4">
    <name type="scientific">Basidiobolus ranarum</name>
    <dbReference type="NCBI Taxonomy" id="34480"/>
    <lineage>
        <taxon>Eukaryota</taxon>
        <taxon>Fungi</taxon>
        <taxon>Fungi incertae sedis</taxon>
        <taxon>Zoopagomycota</taxon>
        <taxon>Entomophthoromycotina</taxon>
        <taxon>Basidiobolomycetes</taxon>
        <taxon>Basidiobolales</taxon>
        <taxon>Basidiobolaceae</taxon>
        <taxon>Basidiobolus</taxon>
    </lineage>
</organism>
<feature type="chain" id="PRO_5045673402" evidence="2">
    <location>
        <begin position="20"/>
        <end position="284"/>
    </location>
</feature>
<name>A0ABR2WRA6_9FUNG</name>
<dbReference type="PANTHER" id="PTHR22835:SF659">
    <property type="entry name" value="GDSL LIPASE_ACYLHYDROLASE, PUTATIVE (AFU_ORTHOLOGUE AFUA_2G00510)-RELATED"/>
    <property type="match status" value="1"/>
</dbReference>
<reference evidence="3 4" key="1">
    <citation type="submission" date="2023-04" db="EMBL/GenBank/DDBJ databases">
        <title>Genome of Basidiobolus ranarum AG-B5.</title>
        <authorList>
            <person name="Stajich J.E."/>
            <person name="Carter-House D."/>
            <person name="Gryganskyi A."/>
        </authorList>
    </citation>
    <scope>NUCLEOTIDE SEQUENCE [LARGE SCALE GENOMIC DNA]</scope>
    <source>
        <strain evidence="3 4">AG-B5</strain>
    </source>
</reference>